<feature type="region of interest" description="Disordered" evidence="8">
    <location>
        <begin position="1121"/>
        <end position="1144"/>
    </location>
</feature>
<dbReference type="InterPro" id="IPR041588">
    <property type="entry name" value="Integrase_H2C2"/>
</dbReference>
<dbReference type="Gene3D" id="3.10.10.10">
    <property type="entry name" value="HIV Type 1 Reverse Transcriptase, subunit A, domain 1"/>
    <property type="match status" value="1"/>
</dbReference>
<keyword evidence="6" id="KW-0378">Hydrolase</keyword>
<dbReference type="Pfam" id="PF00665">
    <property type="entry name" value="rve"/>
    <property type="match status" value="1"/>
</dbReference>
<evidence type="ECO:0000256" key="7">
    <source>
        <dbReference type="ARBA" id="ARBA00022918"/>
    </source>
</evidence>
<dbReference type="PANTHER" id="PTHR37984:SF5">
    <property type="entry name" value="PROTEIN NYNRIN-LIKE"/>
    <property type="match status" value="1"/>
</dbReference>
<dbReference type="FunFam" id="3.30.420.10:FF:000063">
    <property type="entry name" value="Retrovirus-related Pol polyprotein from transposon 297-like Protein"/>
    <property type="match status" value="1"/>
</dbReference>
<feature type="domain" description="Reverse transcriptase" evidence="9">
    <location>
        <begin position="262"/>
        <end position="439"/>
    </location>
</feature>
<dbReference type="InterPro" id="IPR050951">
    <property type="entry name" value="Retrovirus_Pol_polyprotein"/>
</dbReference>
<dbReference type="CDD" id="cd09274">
    <property type="entry name" value="RNase_HI_RT_Ty3"/>
    <property type="match status" value="1"/>
</dbReference>
<evidence type="ECO:0000259" key="9">
    <source>
        <dbReference type="PROSITE" id="PS50878"/>
    </source>
</evidence>
<dbReference type="EC" id="2.7.7.49" evidence="1"/>
<dbReference type="SUPFAM" id="SSF56672">
    <property type="entry name" value="DNA/RNA polymerases"/>
    <property type="match status" value="1"/>
</dbReference>
<keyword evidence="7" id="KW-0695">RNA-directed DNA polymerase</keyword>
<dbReference type="InterPro" id="IPR012337">
    <property type="entry name" value="RNaseH-like_sf"/>
</dbReference>
<dbReference type="InterPro" id="IPR036397">
    <property type="entry name" value="RNaseH_sf"/>
</dbReference>
<protein>
    <recommendedName>
        <fullName evidence="1">RNA-directed DNA polymerase</fullName>
        <ecNumber evidence="1">2.7.7.49</ecNumber>
    </recommendedName>
</protein>
<dbReference type="InterPro" id="IPR001584">
    <property type="entry name" value="Integrase_cat-core"/>
</dbReference>
<evidence type="ECO:0000256" key="5">
    <source>
        <dbReference type="ARBA" id="ARBA00022759"/>
    </source>
</evidence>
<dbReference type="GO" id="GO:0003676">
    <property type="term" value="F:nucleic acid binding"/>
    <property type="evidence" value="ECO:0007669"/>
    <property type="project" value="InterPro"/>
</dbReference>
<name>A0A9C6UA57_FRAOC</name>
<dbReference type="CDD" id="cd01647">
    <property type="entry name" value="RT_LTR"/>
    <property type="match status" value="1"/>
</dbReference>
<dbReference type="GeneID" id="127749942"/>
<feature type="domain" description="Integrase catalytic" evidence="10">
    <location>
        <begin position="804"/>
        <end position="965"/>
    </location>
</feature>
<keyword evidence="2" id="KW-0808">Transferase</keyword>
<evidence type="ECO:0000313" key="12">
    <source>
        <dbReference type="RefSeq" id="XP_052126027.1"/>
    </source>
</evidence>
<dbReference type="FunFam" id="1.10.340.70:FF:000003">
    <property type="entry name" value="Protein CBG25708"/>
    <property type="match status" value="1"/>
</dbReference>
<evidence type="ECO:0000256" key="1">
    <source>
        <dbReference type="ARBA" id="ARBA00012493"/>
    </source>
</evidence>
<evidence type="ECO:0000256" key="4">
    <source>
        <dbReference type="ARBA" id="ARBA00022722"/>
    </source>
</evidence>
<dbReference type="GO" id="GO:0004519">
    <property type="term" value="F:endonuclease activity"/>
    <property type="evidence" value="ECO:0007669"/>
    <property type="project" value="UniProtKB-KW"/>
</dbReference>
<dbReference type="AlphaFoldDB" id="A0A9C6UA57"/>
<dbReference type="Pfam" id="PF00078">
    <property type="entry name" value="RVT_1"/>
    <property type="match status" value="1"/>
</dbReference>
<dbReference type="Proteomes" id="UP000504606">
    <property type="component" value="Unplaced"/>
</dbReference>
<dbReference type="KEGG" id="foc:127749942"/>
<evidence type="ECO:0000256" key="6">
    <source>
        <dbReference type="ARBA" id="ARBA00022801"/>
    </source>
</evidence>
<dbReference type="InterPro" id="IPR000477">
    <property type="entry name" value="RT_dom"/>
</dbReference>
<evidence type="ECO:0000256" key="2">
    <source>
        <dbReference type="ARBA" id="ARBA00022679"/>
    </source>
</evidence>
<keyword evidence="5" id="KW-0255">Endonuclease</keyword>
<dbReference type="PANTHER" id="PTHR37984">
    <property type="entry name" value="PROTEIN CBG26694"/>
    <property type="match status" value="1"/>
</dbReference>
<dbReference type="Pfam" id="PF17921">
    <property type="entry name" value="Integrase_H2C2"/>
    <property type="match status" value="1"/>
</dbReference>
<dbReference type="OrthoDB" id="8038132at2759"/>
<dbReference type="GO" id="GO:0003964">
    <property type="term" value="F:RNA-directed DNA polymerase activity"/>
    <property type="evidence" value="ECO:0007669"/>
    <property type="project" value="UniProtKB-KW"/>
</dbReference>
<dbReference type="GO" id="GO:0016787">
    <property type="term" value="F:hydrolase activity"/>
    <property type="evidence" value="ECO:0007669"/>
    <property type="project" value="UniProtKB-KW"/>
</dbReference>
<dbReference type="PROSITE" id="PS50994">
    <property type="entry name" value="INTEGRASE"/>
    <property type="match status" value="1"/>
</dbReference>
<keyword evidence="4" id="KW-0540">Nuclease</keyword>
<proteinExistence type="predicted"/>
<dbReference type="GO" id="GO:0015074">
    <property type="term" value="P:DNA integration"/>
    <property type="evidence" value="ECO:0007669"/>
    <property type="project" value="InterPro"/>
</dbReference>
<dbReference type="Gene3D" id="3.30.420.10">
    <property type="entry name" value="Ribonuclease H-like superfamily/Ribonuclease H"/>
    <property type="match status" value="1"/>
</dbReference>
<accession>A0A9C6UA57</accession>
<reference evidence="12" key="1">
    <citation type="submission" date="2025-08" db="UniProtKB">
        <authorList>
            <consortium name="RefSeq"/>
        </authorList>
    </citation>
    <scope>IDENTIFICATION</scope>
    <source>
        <tissue evidence="12">Whole organism</tissue>
    </source>
</reference>
<keyword evidence="11" id="KW-1185">Reference proteome</keyword>
<dbReference type="FunFam" id="3.30.70.270:FF:000063">
    <property type="entry name" value="Zinc knuckle domaincontaining protein"/>
    <property type="match status" value="1"/>
</dbReference>
<gene>
    <name evidence="12" type="primary">LOC127749942</name>
</gene>
<evidence type="ECO:0000313" key="11">
    <source>
        <dbReference type="Proteomes" id="UP000504606"/>
    </source>
</evidence>
<dbReference type="RefSeq" id="XP_052126027.1">
    <property type="nucleotide sequence ID" value="XM_052270067.1"/>
</dbReference>
<dbReference type="Gene3D" id="3.30.70.270">
    <property type="match status" value="2"/>
</dbReference>
<keyword evidence="3" id="KW-0548">Nucleotidyltransferase</keyword>
<dbReference type="Gene3D" id="1.10.340.70">
    <property type="match status" value="1"/>
</dbReference>
<dbReference type="InterPro" id="IPR043128">
    <property type="entry name" value="Rev_trsase/Diguanyl_cyclase"/>
</dbReference>
<dbReference type="SUPFAM" id="SSF53098">
    <property type="entry name" value="Ribonuclease H-like"/>
    <property type="match status" value="1"/>
</dbReference>
<dbReference type="Pfam" id="PF17917">
    <property type="entry name" value="RT_RNaseH"/>
    <property type="match status" value="1"/>
</dbReference>
<dbReference type="PROSITE" id="PS50878">
    <property type="entry name" value="RT_POL"/>
    <property type="match status" value="1"/>
</dbReference>
<dbReference type="GO" id="GO:0042575">
    <property type="term" value="C:DNA polymerase complex"/>
    <property type="evidence" value="ECO:0007669"/>
    <property type="project" value="UniProtKB-ARBA"/>
</dbReference>
<sequence>MTQVGALLNTRNAIRAERWDILPGNVVPSNKFPIEPDRLNGRMWAEFVEFSFGQVQVKLDTGAEVNVMPKKLLDSALGKASYKLKPTQIVLEVYGGRLLRPLGRISFSDCKLNGIVQDLEFVVAEVESVPLLGLLSCEAFGLINRITYKSNQVSNICRVSISALETATLCQISLNELANSNSCKPQGKQVHFADSQPKNTNQSLKQLIENNPTVFSKEPGCFPKEYSLQVDSTKKPVAVPSRRVPFAIKKPYQLYLNQLCDQQIIKKCDNAKGYISPVVIVEKSDSSLRICLDAKDLNEALCRPFYEIPTKEDIGMALNNKTYFSVLDLTSGFWHCKLDKQSSELCKFSTPFGIYQFLRLPFGLNVSPEIFQKAVYDLFGDIEGVVLYFDDMLIVAKTEEEHDQIFLKVIERAKEHNVRFNPSKIQYKRKSVKFLGHVYSESGKTIDPDRVEAIMLLKSPRNVKELQRLLGIINHVREFIPNLADETSCLTQLIRKNVHYEWLPFHEEALDRIKSKIVNAVSLVTFDPNKPTEIQCDASKDGLGSCLFQDGHPIAFVSRSLTKAEKNYAQIEKELLAIVFSVQKFHYYIYGLKKITVFTDHKPLVPIFKQALSDVTSKRITRLLLKTTPYQLEVIYKPGKEMHVADALSRDFLPCKPDDEVLITQVHSVINKVVYKSNDIYVQHTKEDPTLSQVIKFHYEGWPKNVKWLEGDVKAFFNLRNELSVDDDLLYFRNRLVIPNSLKNQSLQQLHSGHQGIVKCKSLARETIFWPGINKDIESFVSDCLVCSKFSPAQKKLIMISHDIPNLPYQQVATDILDFHGDYYLVVIDTYSKWIDAIRMPNKTSEAVIDILKFLFAVHGIPCVVLADNNPFKSYKCAEFAKELNFKFVSCSPYYHQSNGLAEKAVSIVKQFLRKCANDPRASLENCLLHYRVTPLSGLNASPAQLLMSRQLRTMLPIKTSRLKPSIVPNVVSKLEKKALTSKMHYDKTAVGTEIEFSPSDYVFVKNPLTCVWEPGIVVEVCSEPRSYMVKTNFSSNIVRRNSTFLKPRNVKAPVRTPVYLLPGYNNVEPANVEIPNLEIPVIPEQPHDNVNNEIPNNNVPLQEVNENLRRWRQQLADRFAQPANQNANRTRTRVVKPPERLNL</sequence>
<dbReference type="CDD" id="cd05481">
    <property type="entry name" value="retropepsin_like_LTR_1"/>
    <property type="match status" value="1"/>
</dbReference>
<evidence type="ECO:0000259" key="10">
    <source>
        <dbReference type="PROSITE" id="PS50994"/>
    </source>
</evidence>
<evidence type="ECO:0000256" key="3">
    <source>
        <dbReference type="ARBA" id="ARBA00022695"/>
    </source>
</evidence>
<evidence type="ECO:0000256" key="8">
    <source>
        <dbReference type="SAM" id="MobiDB-lite"/>
    </source>
</evidence>
<organism evidence="11 12">
    <name type="scientific">Frankliniella occidentalis</name>
    <name type="common">Western flower thrips</name>
    <name type="synonym">Euthrips occidentalis</name>
    <dbReference type="NCBI Taxonomy" id="133901"/>
    <lineage>
        <taxon>Eukaryota</taxon>
        <taxon>Metazoa</taxon>
        <taxon>Ecdysozoa</taxon>
        <taxon>Arthropoda</taxon>
        <taxon>Hexapoda</taxon>
        <taxon>Insecta</taxon>
        <taxon>Pterygota</taxon>
        <taxon>Neoptera</taxon>
        <taxon>Paraneoptera</taxon>
        <taxon>Thysanoptera</taxon>
        <taxon>Terebrantia</taxon>
        <taxon>Thripoidea</taxon>
        <taxon>Thripidae</taxon>
        <taxon>Frankliniella</taxon>
    </lineage>
</organism>
<dbReference type="InterPro" id="IPR043502">
    <property type="entry name" value="DNA/RNA_pol_sf"/>
</dbReference>
<dbReference type="InterPro" id="IPR041373">
    <property type="entry name" value="RT_RNaseH"/>
</dbReference>